<reference evidence="5" key="1">
    <citation type="journal article" date="2005" name="Environ. Microbiol.">
        <title>Genetic and functional properties of uncultivated thermophilic crenarchaeotes from a subsurface gold mine as revealed by analysis of genome fragments.</title>
        <authorList>
            <person name="Nunoura T."/>
            <person name="Hirayama H."/>
            <person name="Takami H."/>
            <person name="Oida H."/>
            <person name="Nishi S."/>
            <person name="Shimamura S."/>
            <person name="Suzuki Y."/>
            <person name="Inagaki F."/>
            <person name="Takai K."/>
            <person name="Nealson K.H."/>
            <person name="Horikoshi K."/>
        </authorList>
    </citation>
    <scope>NUCLEOTIDE SEQUENCE</scope>
</reference>
<feature type="domain" description="CSD" evidence="4">
    <location>
        <begin position="3"/>
        <end position="68"/>
    </location>
</feature>
<dbReference type="InterPro" id="IPR050181">
    <property type="entry name" value="Cold_shock_domain"/>
</dbReference>
<dbReference type="PRINTS" id="PR00050">
    <property type="entry name" value="COLDSHOCK"/>
</dbReference>
<dbReference type="CDD" id="cd04458">
    <property type="entry name" value="CSP_CDS"/>
    <property type="match status" value="1"/>
</dbReference>
<evidence type="ECO:0000259" key="4">
    <source>
        <dbReference type="PROSITE" id="PS51857"/>
    </source>
</evidence>
<protein>
    <submittedName>
        <fullName evidence="5">Cold shock protein, beta-ribbon, CspA family</fullName>
    </submittedName>
</protein>
<dbReference type="GO" id="GO:0005737">
    <property type="term" value="C:cytoplasm"/>
    <property type="evidence" value="ECO:0007669"/>
    <property type="project" value="UniProtKB-SubCell"/>
</dbReference>
<comment type="subcellular location">
    <subcellularLocation>
        <location evidence="1 3">Cytoplasm</location>
    </subcellularLocation>
</comment>
<dbReference type="EMBL" id="AP011803">
    <property type="protein sequence ID" value="BAL59830.1"/>
    <property type="molecule type" value="Genomic_DNA"/>
</dbReference>
<dbReference type="Gene3D" id="6.20.370.130">
    <property type="match status" value="1"/>
</dbReference>
<dbReference type="Pfam" id="PF00313">
    <property type="entry name" value="CSD"/>
    <property type="match status" value="1"/>
</dbReference>
<organism evidence="5">
    <name type="scientific">Acetithermum autotrophicum</name>
    <dbReference type="NCBI Taxonomy" id="1446466"/>
    <lineage>
        <taxon>Bacteria</taxon>
        <taxon>Candidatus Bipolaricaulota</taxon>
        <taxon>Candidatus Acetithermum</taxon>
    </lineage>
</organism>
<accession>H5STI0</accession>
<dbReference type="PROSITE" id="PS00352">
    <property type="entry name" value="CSD_1"/>
    <property type="match status" value="1"/>
</dbReference>
<sequence>MHMVTGKVKWFNDAKGYGFIQQDNGGPDVFVHFSAIKADGFKTLREGQAVEFEITSDAKGPRAANVQPK</sequence>
<dbReference type="InterPro" id="IPR011129">
    <property type="entry name" value="CSD"/>
</dbReference>
<dbReference type="PIRSF" id="PIRSF002599">
    <property type="entry name" value="Cold_shock_A"/>
    <property type="match status" value="1"/>
</dbReference>
<proteinExistence type="predicted"/>
<dbReference type="PROSITE" id="PS51857">
    <property type="entry name" value="CSD_2"/>
    <property type="match status" value="1"/>
</dbReference>
<dbReference type="SUPFAM" id="SSF50249">
    <property type="entry name" value="Nucleic acid-binding proteins"/>
    <property type="match status" value="1"/>
</dbReference>
<dbReference type="InterPro" id="IPR012340">
    <property type="entry name" value="NA-bd_OB-fold"/>
</dbReference>
<dbReference type="PANTHER" id="PTHR11544">
    <property type="entry name" value="COLD SHOCK DOMAIN CONTAINING PROTEINS"/>
    <property type="match status" value="1"/>
</dbReference>
<reference evidence="5" key="2">
    <citation type="journal article" date="2012" name="PLoS ONE">
        <title>A Deeply Branching Thermophilic Bacterium with an Ancient Acetyl-CoA Pathway Dominates a Subsurface Ecosystem.</title>
        <authorList>
            <person name="Takami H."/>
            <person name="Noguchi H."/>
            <person name="Takaki Y."/>
            <person name="Uchiyama I."/>
            <person name="Toyoda A."/>
            <person name="Nishi S."/>
            <person name="Chee G.-J."/>
            <person name="Arai W."/>
            <person name="Nunoura T."/>
            <person name="Itoh T."/>
            <person name="Hattori M."/>
            <person name="Takai K."/>
        </authorList>
    </citation>
    <scope>NUCLEOTIDE SEQUENCE</scope>
</reference>
<evidence type="ECO:0000256" key="3">
    <source>
        <dbReference type="RuleBase" id="RU000408"/>
    </source>
</evidence>
<evidence type="ECO:0000256" key="1">
    <source>
        <dbReference type="ARBA" id="ARBA00004496"/>
    </source>
</evidence>
<name>H5STI0_ACEAU</name>
<dbReference type="InterPro" id="IPR019844">
    <property type="entry name" value="CSD_CS"/>
</dbReference>
<evidence type="ECO:0000313" key="5">
    <source>
        <dbReference type="EMBL" id="BAL59830.1"/>
    </source>
</evidence>
<dbReference type="AlphaFoldDB" id="H5STI0"/>
<dbReference type="GO" id="GO:0003676">
    <property type="term" value="F:nucleic acid binding"/>
    <property type="evidence" value="ECO:0007669"/>
    <property type="project" value="InterPro"/>
</dbReference>
<dbReference type="SMART" id="SM00357">
    <property type="entry name" value="CSP"/>
    <property type="match status" value="1"/>
</dbReference>
<dbReference type="Gene3D" id="2.40.50.140">
    <property type="entry name" value="Nucleic acid-binding proteins"/>
    <property type="match status" value="1"/>
</dbReference>
<gene>
    <name evidence="5" type="ORF">HGMM_OP4C466</name>
</gene>
<keyword evidence="2" id="KW-0963">Cytoplasm</keyword>
<evidence type="ECO:0000256" key="2">
    <source>
        <dbReference type="ARBA" id="ARBA00022490"/>
    </source>
</evidence>
<dbReference type="InterPro" id="IPR012156">
    <property type="entry name" value="Cold_shock_CspA"/>
</dbReference>
<dbReference type="FunFam" id="2.40.50.140:FF:000006">
    <property type="entry name" value="Cold shock protein CspC"/>
    <property type="match status" value="1"/>
</dbReference>
<dbReference type="InterPro" id="IPR002059">
    <property type="entry name" value="CSP_DNA-bd"/>
</dbReference>